<evidence type="ECO:0000313" key="2">
    <source>
        <dbReference type="EMBL" id="ARS53551.1"/>
    </source>
</evidence>
<dbReference type="KEGG" id="kus:B9G99_12360"/>
<dbReference type="EMBL" id="CP021323">
    <property type="protein sequence ID" value="ARS53551.1"/>
    <property type="molecule type" value="Genomic_DNA"/>
</dbReference>
<sequence length="135" mass="14972">MSQKNHPTSDPAMQALLKRLSPSIANSFTTEQLIALASIVGARGGRVHAIDVRTTIKLPFVPFSFYLVFLMGKNRRALNATEQCIAVFSMFLFIALNVIFLTCLIVVILYLIKSALGIDLISGYSTGLWDWFTTQ</sequence>
<keyword evidence="1" id="KW-0812">Transmembrane</keyword>
<keyword evidence="1" id="KW-1133">Transmembrane helix</keyword>
<evidence type="ECO:0000256" key="1">
    <source>
        <dbReference type="SAM" id="Phobius"/>
    </source>
</evidence>
<organism evidence="2 3">
    <name type="scientific">Kushneria konosiri</name>
    <dbReference type="NCBI Taxonomy" id="698828"/>
    <lineage>
        <taxon>Bacteria</taxon>
        <taxon>Pseudomonadati</taxon>
        <taxon>Pseudomonadota</taxon>
        <taxon>Gammaproteobacteria</taxon>
        <taxon>Oceanospirillales</taxon>
        <taxon>Halomonadaceae</taxon>
        <taxon>Kushneria</taxon>
    </lineage>
</organism>
<feature type="transmembrane region" description="Helical" evidence="1">
    <location>
        <begin position="56"/>
        <end position="72"/>
    </location>
</feature>
<dbReference type="RefSeq" id="WP_086622428.1">
    <property type="nucleotide sequence ID" value="NZ_CP021323.1"/>
</dbReference>
<dbReference type="AlphaFoldDB" id="A0A2Z2HJ61"/>
<keyword evidence="3" id="KW-1185">Reference proteome</keyword>
<feature type="transmembrane region" description="Helical" evidence="1">
    <location>
        <begin position="84"/>
        <end position="112"/>
    </location>
</feature>
<name>A0A2Z2HJ61_9GAMM</name>
<accession>A0A2Z2HJ61</accession>
<reference evidence="2 3" key="1">
    <citation type="journal article" date="2017" name="Int. J. Syst. Evol. Microbiol.">
        <title>Kushneria konosiri sp. nov., isolated from the Korean salt-fermented seafood Daemi-jeot.</title>
        <authorList>
            <person name="Yun J.H."/>
            <person name="Park S.K."/>
            <person name="Lee J.Y."/>
            <person name="Jung M.J."/>
            <person name="Bae J.W."/>
        </authorList>
    </citation>
    <scope>NUCLEOTIDE SEQUENCE [LARGE SCALE GENOMIC DNA]</scope>
    <source>
        <strain evidence="2 3">X49</strain>
    </source>
</reference>
<protein>
    <recommendedName>
        <fullName evidence="4">3-phosphoshikimate 1-carboxyvinyltransferase</fullName>
    </recommendedName>
</protein>
<dbReference type="Proteomes" id="UP000250025">
    <property type="component" value="Chromosome"/>
</dbReference>
<evidence type="ECO:0008006" key="4">
    <source>
        <dbReference type="Google" id="ProtNLM"/>
    </source>
</evidence>
<gene>
    <name evidence="2" type="ORF">B9G99_12360</name>
</gene>
<proteinExistence type="predicted"/>
<evidence type="ECO:0000313" key="3">
    <source>
        <dbReference type="Proteomes" id="UP000250025"/>
    </source>
</evidence>
<dbReference type="OrthoDB" id="6264467at2"/>
<keyword evidence="1" id="KW-0472">Membrane</keyword>